<protein>
    <submittedName>
        <fullName evidence="1">Uncharacterized protein</fullName>
    </submittedName>
</protein>
<sequence length="102" mass="11308">MTLHHRTAIDFELVREAGALTSTKIATGTDTKIESAIEAGSSINIKNSAVVGTDTGIVIDRYKDIRIRSMSTGTKPLAYLNRKKKRSWLKSNSYPAKRTLNR</sequence>
<evidence type="ECO:0000313" key="2">
    <source>
        <dbReference type="Proteomes" id="UP000299102"/>
    </source>
</evidence>
<accession>A0A4C1WUZ8</accession>
<reference evidence="1 2" key="1">
    <citation type="journal article" date="2019" name="Commun. Biol.">
        <title>The bagworm genome reveals a unique fibroin gene that provides high tensile strength.</title>
        <authorList>
            <person name="Kono N."/>
            <person name="Nakamura H."/>
            <person name="Ohtoshi R."/>
            <person name="Tomita M."/>
            <person name="Numata K."/>
            <person name="Arakawa K."/>
        </authorList>
    </citation>
    <scope>NUCLEOTIDE SEQUENCE [LARGE SCALE GENOMIC DNA]</scope>
</reference>
<organism evidence="1 2">
    <name type="scientific">Eumeta variegata</name>
    <name type="common">Bagworm moth</name>
    <name type="synonym">Eumeta japonica</name>
    <dbReference type="NCBI Taxonomy" id="151549"/>
    <lineage>
        <taxon>Eukaryota</taxon>
        <taxon>Metazoa</taxon>
        <taxon>Ecdysozoa</taxon>
        <taxon>Arthropoda</taxon>
        <taxon>Hexapoda</taxon>
        <taxon>Insecta</taxon>
        <taxon>Pterygota</taxon>
        <taxon>Neoptera</taxon>
        <taxon>Endopterygota</taxon>
        <taxon>Lepidoptera</taxon>
        <taxon>Glossata</taxon>
        <taxon>Ditrysia</taxon>
        <taxon>Tineoidea</taxon>
        <taxon>Psychidae</taxon>
        <taxon>Oiketicinae</taxon>
        <taxon>Eumeta</taxon>
    </lineage>
</organism>
<dbReference type="EMBL" id="BGZK01000662">
    <property type="protein sequence ID" value="GBP55151.1"/>
    <property type="molecule type" value="Genomic_DNA"/>
</dbReference>
<comment type="caution">
    <text evidence="1">The sequence shown here is derived from an EMBL/GenBank/DDBJ whole genome shotgun (WGS) entry which is preliminary data.</text>
</comment>
<evidence type="ECO:0000313" key="1">
    <source>
        <dbReference type="EMBL" id="GBP55151.1"/>
    </source>
</evidence>
<name>A0A4C1WUZ8_EUMVA</name>
<gene>
    <name evidence="1" type="ORF">EVAR_90172_1</name>
</gene>
<proteinExistence type="predicted"/>
<dbReference type="Proteomes" id="UP000299102">
    <property type="component" value="Unassembled WGS sequence"/>
</dbReference>
<dbReference type="AlphaFoldDB" id="A0A4C1WUZ8"/>
<keyword evidence="2" id="KW-1185">Reference proteome</keyword>